<gene>
    <name evidence="2" type="ORF">HUJ06_003553</name>
</gene>
<feature type="signal peptide" evidence="1">
    <location>
        <begin position="1"/>
        <end position="26"/>
    </location>
</feature>
<organism evidence="2 3">
    <name type="scientific">Nelumbo nucifera</name>
    <name type="common">Sacred lotus</name>
    <dbReference type="NCBI Taxonomy" id="4432"/>
    <lineage>
        <taxon>Eukaryota</taxon>
        <taxon>Viridiplantae</taxon>
        <taxon>Streptophyta</taxon>
        <taxon>Embryophyta</taxon>
        <taxon>Tracheophyta</taxon>
        <taxon>Spermatophyta</taxon>
        <taxon>Magnoliopsida</taxon>
        <taxon>Proteales</taxon>
        <taxon>Nelumbonaceae</taxon>
        <taxon>Nelumbo</taxon>
    </lineage>
</organism>
<sequence>MPEMRLLLSVTLITLLLSFLFPLCSALERVWVPAHGDSGSLTQQEVETSKASWVLHVADADRERLNAYRFFHARKLGVHRKRKGRLIPGGRTRSSSGFRPSVSYSHLVGVQPMKSVSPQNKHVQRFRNIFYK</sequence>
<accession>A0A822ZKQ9</accession>
<evidence type="ECO:0000313" key="2">
    <source>
        <dbReference type="EMBL" id="DAD45323.1"/>
    </source>
</evidence>
<dbReference type="EMBL" id="DUZY01000007">
    <property type="protein sequence ID" value="DAD45323.1"/>
    <property type="molecule type" value="Genomic_DNA"/>
</dbReference>
<proteinExistence type="predicted"/>
<evidence type="ECO:0000313" key="3">
    <source>
        <dbReference type="Proteomes" id="UP000607653"/>
    </source>
</evidence>
<dbReference type="Proteomes" id="UP000607653">
    <property type="component" value="Unassembled WGS sequence"/>
</dbReference>
<protein>
    <submittedName>
        <fullName evidence="2">Uncharacterized protein</fullName>
    </submittedName>
</protein>
<evidence type="ECO:0000256" key="1">
    <source>
        <dbReference type="SAM" id="SignalP"/>
    </source>
</evidence>
<name>A0A822ZKQ9_NELNU</name>
<comment type="caution">
    <text evidence="2">The sequence shown here is derived from an EMBL/GenBank/DDBJ whole genome shotgun (WGS) entry which is preliminary data.</text>
</comment>
<keyword evidence="1" id="KW-0732">Signal</keyword>
<feature type="chain" id="PRO_5032268121" evidence="1">
    <location>
        <begin position="27"/>
        <end position="132"/>
    </location>
</feature>
<keyword evidence="3" id="KW-1185">Reference proteome</keyword>
<reference evidence="2 3" key="1">
    <citation type="journal article" date="2020" name="Mol. Biol. Evol.">
        <title>Distinct Expression and Methylation Patterns for Genes with Different Fates following a Single Whole-Genome Duplication in Flowering Plants.</title>
        <authorList>
            <person name="Shi T."/>
            <person name="Rahmani R.S."/>
            <person name="Gugger P.F."/>
            <person name="Wang M."/>
            <person name="Li H."/>
            <person name="Zhang Y."/>
            <person name="Li Z."/>
            <person name="Wang Q."/>
            <person name="Van de Peer Y."/>
            <person name="Marchal K."/>
            <person name="Chen J."/>
        </authorList>
    </citation>
    <scope>NUCLEOTIDE SEQUENCE [LARGE SCALE GENOMIC DNA]</scope>
    <source>
        <tissue evidence="2">Leaf</tissue>
    </source>
</reference>
<dbReference type="AlphaFoldDB" id="A0A822ZKQ9"/>